<evidence type="ECO:0000313" key="1">
    <source>
        <dbReference type="EMBL" id="RSL42530.1"/>
    </source>
</evidence>
<organism evidence="1 2">
    <name type="scientific">Fusarium duplospermum</name>
    <dbReference type="NCBI Taxonomy" id="1325734"/>
    <lineage>
        <taxon>Eukaryota</taxon>
        <taxon>Fungi</taxon>
        <taxon>Dikarya</taxon>
        <taxon>Ascomycota</taxon>
        <taxon>Pezizomycotina</taxon>
        <taxon>Sordariomycetes</taxon>
        <taxon>Hypocreomycetidae</taxon>
        <taxon>Hypocreales</taxon>
        <taxon>Nectriaceae</taxon>
        <taxon>Fusarium</taxon>
        <taxon>Fusarium solani species complex</taxon>
    </lineage>
</organism>
<accession>A0A428NP48</accession>
<dbReference type="AlphaFoldDB" id="A0A428NP48"/>
<dbReference type="PANTHER" id="PTHR14586">
    <property type="entry name" value="THIAMINE-TRIPHOSPHATASE"/>
    <property type="match status" value="1"/>
</dbReference>
<dbReference type="CDD" id="cd07758">
    <property type="entry name" value="ThTPase"/>
    <property type="match status" value="1"/>
</dbReference>
<dbReference type="SUPFAM" id="SSF55154">
    <property type="entry name" value="CYTH-like phosphatases"/>
    <property type="match status" value="1"/>
</dbReference>
<sequence length="217" mass="24175">MVPRRLLSAPCVLEVERKFRALAVRELTQRGGDPHFQSLRKLPPKRIRDTYYDRTNILSSAGAWVRRRNGGWEAKIRKGGDFTNSRFEELTNPRDIAAYVQSVTGAADAAASAGCNFGLAATADFCTRRETWIADGEFRIVLDAIDFGHEVGEVELQLVLAGVGDEEPSEARKQEAAAAMDERVEAFMKRYAWAFAPGEPKGKLTAYFEKFNTGRQA</sequence>
<dbReference type="InterPro" id="IPR033469">
    <property type="entry name" value="CYTH-like_dom_sf"/>
</dbReference>
<dbReference type="STRING" id="1325734.A0A428NP48"/>
<dbReference type="InterPro" id="IPR039582">
    <property type="entry name" value="THTPA"/>
</dbReference>
<dbReference type="GO" id="GO:0006772">
    <property type="term" value="P:thiamine metabolic process"/>
    <property type="evidence" value="ECO:0007669"/>
    <property type="project" value="InterPro"/>
</dbReference>
<dbReference type="Proteomes" id="UP000288168">
    <property type="component" value="Unassembled WGS sequence"/>
</dbReference>
<protein>
    <submittedName>
        <fullName evidence="1">Uncharacterized protein</fullName>
    </submittedName>
</protein>
<reference evidence="1 2" key="1">
    <citation type="submission" date="2017-06" db="EMBL/GenBank/DDBJ databases">
        <title>Comparative genomic analysis of Ambrosia Fusariam Clade fungi.</title>
        <authorList>
            <person name="Stajich J.E."/>
            <person name="Carrillo J."/>
            <person name="Kijimoto T."/>
            <person name="Eskalen A."/>
            <person name="O'Donnell K."/>
            <person name="Kasson M."/>
        </authorList>
    </citation>
    <scope>NUCLEOTIDE SEQUENCE [LARGE SCALE GENOMIC DNA]</scope>
    <source>
        <strain evidence="1 2">NRRL62584</strain>
    </source>
</reference>
<dbReference type="GO" id="GO:0042357">
    <property type="term" value="P:thiamine diphosphate metabolic process"/>
    <property type="evidence" value="ECO:0007669"/>
    <property type="project" value="TreeGrafter"/>
</dbReference>
<dbReference type="OrthoDB" id="442176at2759"/>
<keyword evidence="2" id="KW-1185">Reference proteome</keyword>
<name>A0A428NP48_9HYPO</name>
<gene>
    <name evidence="1" type="ORF">CEP54_015448</name>
</gene>
<dbReference type="InterPro" id="IPR012177">
    <property type="entry name" value="ThTPase_euk"/>
</dbReference>
<comment type="caution">
    <text evidence="1">The sequence shown here is derived from an EMBL/GenBank/DDBJ whole genome shotgun (WGS) entry which is preliminary data.</text>
</comment>
<dbReference type="GO" id="GO:0000287">
    <property type="term" value="F:magnesium ion binding"/>
    <property type="evidence" value="ECO:0007669"/>
    <property type="project" value="TreeGrafter"/>
</dbReference>
<evidence type="ECO:0000313" key="2">
    <source>
        <dbReference type="Proteomes" id="UP000288168"/>
    </source>
</evidence>
<dbReference type="GO" id="GO:0050333">
    <property type="term" value="F:thiamine triphosphate phosphatase activity"/>
    <property type="evidence" value="ECO:0007669"/>
    <property type="project" value="InterPro"/>
</dbReference>
<dbReference type="PANTHER" id="PTHR14586:SF1">
    <property type="entry name" value="THIAMINE-TRIPHOSPHATASE"/>
    <property type="match status" value="1"/>
</dbReference>
<dbReference type="EMBL" id="NKCI01000363">
    <property type="protein sequence ID" value="RSL42530.1"/>
    <property type="molecule type" value="Genomic_DNA"/>
</dbReference>
<proteinExistence type="predicted"/>
<dbReference type="Gene3D" id="2.40.320.10">
    <property type="entry name" value="Hypothetical Protein Pfu-838710-001"/>
    <property type="match status" value="1"/>
</dbReference>